<accession>A0AAW6UQW0</accession>
<feature type="domain" description="Glycosyltransferase 2-like" evidence="1">
    <location>
        <begin position="3"/>
        <end position="161"/>
    </location>
</feature>
<evidence type="ECO:0000259" key="1">
    <source>
        <dbReference type="Pfam" id="PF00535"/>
    </source>
</evidence>
<evidence type="ECO:0000313" key="3">
    <source>
        <dbReference type="Proteomes" id="UP001241935"/>
    </source>
</evidence>
<comment type="caution">
    <text evidence="2">The sequence shown here is derived from an EMBL/GenBank/DDBJ whole genome shotgun (WGS) entry which is preliminary data.</text>
</comment>
<dbReference type="EMBL" id="JASKNE010000001">
    <property type="protein sequence ID" value="MDK1684279.1"/>
    <property type="molecule type" value="Genomic_DNA"/>
</dbReference>
<dbReference type="GO" id="GO:0016758">
    <property type="term" value="F:hexosyltransferase activity"/>
    <property type="evidence" value="ECO:0007669"/>
    <property type="project" value="UniProtKB-ARBA"/>
</dbReference>
<dbReference type="Pfam" id="PF00535">
    <property type="entry name" value="Glycos_transf_2"/>
    <property type="match status" value="1"/>
</dbReference>
<sequence length="308" mass="36012">MISIVLTHFNKGLLLNRTIESLQPWDDIVHEIIVVDDHSSDPEWIKNAEHIVHTYPKIKVIQNTENKGPAIRLNQGGFAATGDYLFFMDSDDVLAPNRLHVFLNEMQKQQADLSYAKKVKIHDLNEIQKHTTTVWESSTNVLNYMLKNNIMQMCVMCTRALFLKAGGCNEHLFIQDESLALNLGKHSKKIISTELHSVFVILDNKETKRARGENRLSRHLEQQHFDMFFTIHDFLNNYPEIDPENKTILVKKALSTYWKSIRKTPQQRFSDVLIYLGSRMNPLKTWDKHHQHLIKYFNQLDHVRKISK</sequence>
<dbReference type="RefSeq" id="WP_131268159.1">
    <property type="nucleotide sequence ID" value="NZ_JASKNE010000001.1"/>
</dbReference>
<gene>
    <name evidence="2" type="ORF">QOR41_10620</name>
</gene>
<name>A0AAW6UQW0_9GAMM</name>
<dbReference type="Proteomes" id="UP001241935">
    <property type="component" value="Unassembled WGS sequence"/>
</dbReference>
<dbReference type="SUPFAM" id="SSF53448">
    <property type="entry name" value="Nucleotide-diphospho-sugar transferases"/>
    <property type="match status" value="1"/>
</dbReference>
<protein>
    <submittedName>
        <fullName evidence="2">Glycosyltransferase family 2 protein</fullName>
        <ecNumber evidence="2">2.4.-.-</ecNumber>
    </submittedName>
</protein>
<dbReference type="CDD" id="cd00761">
    <property type="entry name" value="Glyco_tranf_GTA_type"/>
    <property type="match status" value="1"/>
</dbReference>
<dbReference type="PANTHER" id="PTHR22916">
    <property type="entry name" value="GLYCOSYLTRANSFERASE"/>
    <property type="match status" value="1"/>
</dbReference>
<keyword evidence="2" id="KW-0328">Glycosyltransferase</keyword>
<dbReference type="EC" id="2.4.-.-" evidence="2"/>
<dbReference type="AlphaFoldDB" id="A0AAW6UQW0"/>
<organism evidence="2 3">
    <name type="scientific">Acinetobacter terrestris</name>
    <dbReference type="NCBI Taxonomy" id="2529843"/>
    <lineage>
        <taxon>Bacteria</taxon>
        <taxon>Pseudomonadati</taxon>
        <taxon>Pseudomonadota</taxon>
        <taxon>Gammaproteobacteria</taxon>
        <taxon>Moraxellales</taxon>
        <taxon>Moraxellaceae</taxon>
        <taxon>Acinetobacter</taxon>
        <taxon>Acinetobacter Taxon 24</taxon>
    </lineage>
</organism>
<dbReference type="Gene3D" id="3.90.550.10">
    <property type="entry name" value="Spore Coat Polysaccharide Biosynthesis Protein SpsA, Chain A"/>
    <property type="match status" value="1"/>
</dbReference>
<reference evidence="2" key="1">
    <citation type="submission" date="2023-04" db="EMBL/GenBank/DDBJ databases">
        <title>The environmental microbiomes in feedlot watering bowls are a reservoir of florfenicol resistance for bovine respiratory disease pathogens.</title>
        <authorList>
            <person name="Kos D.W."/>
            <person name="Ruzzini A.C."/>
            <person name="Schreiner B."/>
            <person name="Jelinski M.D."/>
        </authorList>
    </citation>
    <scope>NUCLEOTIDE SEQUENCE</scope>
    <source>
        <strain evidence="2">WB3</strain>
    </source>
</reference>
<dbReference type="InterPro" id="IPR029044">
    <property type="entry name" value="Nucleotide-diphossugar_trans"/>
</dbReference>
<dbReference type="InterPro" id="IPR001173">
    <property type="entry name" value="Glyco_trans_2-like"/>
</dbReference>
<proteinExistence type="predicted"/>
<evidence type="ECO:0000313" key="2">
    <source>
        <dbReference type="EMBL" id="MDK1684279.1"/>
    </source>
</evidence>
<keyword evidence="2" id="KW-0808">Transferase</keyword>
<dbReference type="PANTHER" id="PTHR22916:SF3">
    <property type="entry name" value="UDP-GLCNAC:BETAGAL BETA-1,3-N-ACETYLGLUCOSAMINYLTRANSFERASE-LIKE PROTEIN 1"/>
    <property type="match status" value="1"/>
</dbReference>